<dbReference type="SMART" id="SM00131">
    <property type="entry name" value="KU"/>
    <property type="match status" value="2"/>
</dbReference>
<dbReference type="GO" id="GO:0005615">
    <property type="term" value="C:extracellular space"/>
    <property type="evidence" value="ECO:0000318"/>
    <property type="project" value="GO_Central"/>
</dbReference>
<accession>A0A803SMG9</accession>
<dbReference type="Bgee" id="ENSACAG00000001082">
    <property type="expression patterns" value="Expressed in liver and 12 other cell types or tissues"/>
</dbReference>
<evidence type="ECO:0000256" key="10">
    <source>
        <dbReference type="ARBA" id="ARBA00073658"/>
    </source>
</evidence>
<evidence type="ECO:0000256" key="7">
    <source>
        <dbReference type="ARBA" id="ARBA00023157"/>
    </source>
</evidence>
<evidence type="ECO:0000256" key="8">
    <source>
        <dbReference type="ARBA" id="ARBA00023180"/>
    </source>
</evidence>
<protein>
    <recommendedName>
        <fullName evidence="10">Tissue factor pathway inhibitor</fullName>
    </recommendedName>
    <alternativeName>
        <fullName evidence="11">Extrinsic pathway inhibitor</fullName>
    </alternativeName>
    <alternativeName>
        <fullName evidence="12">Lipoprotein-associated coagulation inhibitor</fullName>
    </alternativeName>
</protein>
<keyword evidence="3" id="KW-0646">Protease inhibitor</keyword>
<dbReference type="GeneTree" id="ENSGT00940000160767"/>
<evidence type="ECO:0000256" key="3">
    <source>
        <dbReference type="ARBA" id="ARBA00022690"/>
    </source>
</evidence>
<dbReference type="InterPro" id="IPR020901">
    <property type="entry name" value="Prtase_inh_Kunz-CS"/>
</dbReference>
<evidence type="ECO:0000256" key="9">
    <source>
        <dbReference type="ARBA" id="ARBA00057773"/>
    </source>
</evidence>
<dbReference type="Pfam" id="PF00014">
    <property type="entry name" value="Kunitz_BPTI"/>
    <property type="match status" value="2"/>
</dbReference>
<dbReference type="SUPFAM" id="SSF57362">
    <property type="entry name" value="BPTI-like"/>
    <property type="match status" value="2"/>
</dbReference>
<evidence type="ECO:0000259" key="14">
    <source>
        <dbReference type="PROSITE" id="PS50279"/>
    </source>
</evidence>
<comment type="subcellular location">
    <subcellularLocation>
        <location evidence="1">Secreted</location>
    </subcellularLocation>
</comment>
<evidence type="ECO:0000256" key="4">
    <source>
        <dbReference type="ARBA" id="ARBA00022729"/>
    </source>
</evidence>
<feature type="signal peptide" evidence="13">
    <location>
        <begin position="1"/>
        <end position="22"/>
    </location>
</feature>
<evidence type="ECO:0000256" key="11">
    <source>
        <dbReference type="ARBA" id="ARBA00081110"/>
    </source>
</evidence>
<keyword evidence="4 13" id="KW-0732">Signal</keyword>
<dbReference type="Gene3D" id="4.10.410.10">
    <property type="entry name" value="Pancreatic trypsin inhibitor Kunitz domain"/>
    <property type="match status" value="2"/>
</dbReference>
<evidence type="ECO:0000256" key="6">
    <source>
        <dbReference type="ARBA" id="ARBA00022900"/>
    </source>
</evidence>
<keyword evidence="5" id="KW-0677">Repeat</keyword>
<organism evidence="15 16">
    <name type="scientific">Anolis carolinensis</name>
    <name type="common">Green anole</name>
    <name type="synonym">American chameleon</name>
    <dbReference type="NCBI Taxonomy" id="28377"/>
    <lineage>
        <taxon>Eukaryota</taxon>
        <taxon>Metazoa</taxon>
        <taxon>Chordata</taxon>
        <taxon>Craniata</taxon>
        <taxon>Vertebrata</taxon>
        <taxon>Euteleostomi</taxon>
        <taxon>Lepidosauria</taxon>
        <taxon>Squamata</taxon>
        <taxon>Bifurcata</taxon>
        <taxon>Unidentata</taxon>
        <taxon>Episquamata</taxon>
        <taxon>Toxicofera</taxon>
        <taxon>Iguania</taxon>
        <taxon>Dactyloidae</taxon>
        <taxon>Anolis</taxon>
    </lineage>
</organism>
<feature type="domain" description="BPTI/Kunitz inhibitor" evidence="14">
    <location>
        <begin position="52"/>
        <end position="102"/>
    </location>
</feature>
<dbReference type="FunFam" id="4.10.410.10:FF:000012">
    <property type="entry name" value="Tissue factor pathway inhibitor"/>
    <property type="match status" value="1"/>
</dbReference>
<dbReference type="PANTHER" id="PTHR10083:SF376">
    <property type="entry name" value="SERINE PEPTIDASE INHIBITOR, KUNITZ TYPE, 3"/>
    <property type="match status" value="1"/>
</dbReference>
<comment type="function">
    <text evidence="9">Inhibits factor X (X(a)) directly and, in a Xa-dependent way, inhibits VIIa/tissue factor activity, presumably by forming a quaternary Xa/LACI/VIIa/TF complex. It possesses an antithrombotic action and also the ability to associate with lipoproteins in plasma.</text>
</comment>
<keyword evidence="2" id="KW-0964">Secreted</keyword>
<dbReference type="AlphaFoldDB" id="A0A803SMG9"/>
<dbReference type="PROSITE" id="PS50279">
    <property type="entry name" value="BPTI_KUNITZ_2"/>
    <property type="match status" value="2"/>
</dbReference>
<dbReference type="InterPro" id="IPR036880">
    <property type="entry name" value="Kunitz_BPTI_sf"/>
</dbReference>
<dbReference type="Proteomes" id="UP000001646">
    <property type="component" value="Unplaced"/>
</dbReference>
<feature type="domain" description="BPTI/Kunitz inhibitor" evidence="14">
    <location>
        <begin position="126"/>
        <end position="176"/>
    </location>
</feature>
<dbReference type="GO" id="GO:0004867">
    <property type="term" value="F:serine-type endopeptidase inhibitor activity"/>
    <property type="evidence" value="ECO:0000318"/>
    <property type="project" value="GO_Central"/>
</dbReference>
<dbReference type="FunFam" id="4.10.410.10:FF:000004">
    <property type="entry name" value="Tissue factor pathway inhibitor"/>
    <property type="match status" value="1"/>
</dbReference>
<dbReference type="PRINTS" id="PR00759">
    <property type="entry name" value="BASICPTASE"/>
</dbReference>
<evidence type="ECO:0000256" key="5">
    <source>
        <dbReference type="ARBA" id="ARBA00022737"/>
    </source>
</evidence>
<evidence type="ECO:0000256" key="2">
    <source>
        <dbReference type="ARBA" id="ARBA00022525"/>
    </source>
</evidence>
<feature type="chain" id="PRO_5032318900" description="Tissue factor pathway inhibitor" evidence="13">
    <location>
        <begin position="23"/>
        <end position="288"/>
    </location>
</feature>
<dbReference type="InterPro" id="IPR050098">
    <property type="entry name" value="TFPI/VKTCI-like"/>
</dbReference>
<evidence type="ECO:0000256" key="1">
    <source>
        <dbReference type="ARBA" id="ARBA00004613"/>
    </source>
</evidence>
<dbReference type="InterPro" id="IPR002223">
    <property type="entry name" value="Kunitz_BPTI"/>
</dbReference>
<dbReference type="CDD" id="cd22614">
    <property type="entry name" value="Kunitz_TFPI1_2-like"/>
    <property type="match status" value="1"/>
</dbReference>
<name>A0A803SMG9_ANOCA</name>
<proteinExistence type="predicted"/>
<evidence type="ECO:0000256" key="12">
    <source>
        <dbReference type="ARBA" id="ARBA00081787"/>
    </source>
</evidence>
<dbReference type="CDD" id="cd22613">
    <property type="entry name" value="Kunitz_TFPI1_1-like"/>
    <property type="match status" value="1"/>
</dbReference>
<evidence type="ECO:0000313" key="16">
    <source>
        <dbReference type="Proteomes" id="UP000001646"/>
    </source>
</evidence>
<evidence type="ECO:0000313" key="15">
    <source>
        <dbReference type="Ensembl" id="ENSACAP00000024159.1"/>
    </source>
</evidence>
<dbReference type="Ensembl" id="ENSACAT00000053015.1">
    <property type="protein sequence ID" value="ENSACAP00000024159.1"/>
    <property type="gene ID" value="ENSACAG00000001082.4"/>
</dbReference>
<keyword evidence="16" id="KW-1185">Reference proteome</keyword>
<dbReference type="PROSITE" id="PS00280">
    <property type="entry name" value="BPTI_KUNITZ_1"/>
    <property type="match status" value="2"/>
</dbReference>
<keyword evidence="7" id="KW-1015">Disulfide bond</keyword>
<reference evidence="15" key="1">
    <citation type="submission" date="2009-12" db="EMBL/GenBank/DDBJ databases">
        <title>The Genome Sequence of Anolis carolinensis (Green Anole Lizard).</title>
        <authorList>
            <consortium name="The Genome Sequencing Platform"/>
            <person name="Di Palma F."/>
            <person name="Alfoldi J."/>
            <person name="Heiman D."/>
            <person name="Young S."/>
            <person name="Grabherr M."/>
            <person name="Johnson J."/>
            <person name="Lander E.S."/>
            <person name="Lindblad-Toh K."/>
        </authorList>
    </citation>
    <scope>NUCLEOTIDE SEQUENCE [LARGE SCALE GENOMIC DNA]</scope>
    <source>
        <strain evidence="15">JBL SC #1</strain>
    </source>
</reference>
<dbReference type="InParanoid" id="A0A803SMG9"/>
<sequence length="288" mass="32710">MGRMRISMFLATILHLLVSVVPYTIEVTDDGDEHEVYVGAVLSPLKHVTSVCGMKADSGPCKALNDRYHFNIKTHQCEIFNYGGCQGNENNFLTLEECQEKCITPFEDLPEKRKRSRFKKEKPSYCLLENDPGICRGLITRYFYNKESQKCEKFMYGGCLGNQNNFWSVEECQETCQDTSFVEEKDRLVNSLQINDDSILFTTTDNSTLVDQYVLPVNSLQTEDGVLPFDAVENSTPTLQQGITNMLLIRQTFVIFLIFSESVVPSTVESRLSNVNGPAEHWISEYVG</sequence>
<reference evidence="15" key="3">
    <citation type="submission" date="2025-09" db="UniProtKB">
        <authorList>
            <consortium name="Ensembl"/>
        </authorList>
    </citation>
    <scope>IDENTIFICATION</scope>
</reference>
<keyword evidence="8" id="KW-0325">Glycoprotein</keyword>
<keyword evidence="6" id="KW-0722">Serine protease inhibitor</keyword>
<reference evidence="15" key="2">
    <citation type="submission" date="2025-08" db="UniProtKB">
        <authorList>
            <consortium name="Ensembl"/>
        </authorList>
    </citation>
    <scope>IDENTIFICATION</scope>
</reference>
<evidence type="ECO:0000256" key="13">
    <source>
        <dbReference type="SAM" id="SignalP"/>
    </source>
</evidence>
<dbReference type="PANTHER" id="PTHR10083">
    <property type="entry name" value="KUNITZ-TYPE PROTEASE INHIBITOR-RELATED"/>
    <property type="match status" value="1"/>
</dbReference>